<keyword evidence="1" id="KW-0472">Membrane</keyword>
<dbReference type="PANTHER" id="PTHR30336">
    <property type="entry name" value="INNER MEMBRANE PROTEIN, PROBABLE PERMEASE"/>
    <property type="match status" value="1"/>
</dbReference>
<dbReference type="InterPro" id="IPR051599">
    <property type="entry name" value="Cell_Envelope_Assoc"/>
</dbReference>
<gene>
    <name evidence="3" type="ORF">H6A13_07960</name>
</gene>
<name>A0A938X3H5_9CLOT</name>
<feature type="domain" description="DUF218" evidence="2">
    <location>
        <begin position="91"/>
        <end position="219"/>
    </location>
</feature>
<organism evidence="3 4">
    <name type="scientific">Mordavella massiliensis</name>
    <dbReference type="NCBI Taxonomy" id="1871024"/>
    <lineage>
        <taxon>Bacteria</taxon>
        <taxon>Bacillati</taxon>
        <taxon>Bacillota</taxon>
        <taxon>Clostridia</taxon>
        <taxon>Eubacteriales</taxon>
        <taxon>Clostridiaceae</taxon>
        <taxon>Mordavella</taxon>
    </lineage>
</organism>
<dbReference type="RefSeq" id="WP_204909071.1">
    <property type="nucleotide sequence ID" value="NZ_JACJLV010000022.1"/>
</dbReference>
<evidence type="ECO:0000313" key="4">
    <source>
        <dbReference type="Proteomes" id="UP000713880"/>
    </source>
</evidence>
<dbReference type="EMBL" id="JACJLV010000022">
    <property type="protein sequence ID" value="MBM6827030.1"/>
    <property type="molecule type" value="Genomic_DNA"/>
</dbReference>
<keyword evidence="1" id="KW-1133">Transmembrane helix</keyword>
<dbReference type="GO" id="GO:0043164">
    <property type="term" value="P:Gram-negative-bacterium-type cell wall biogenesis"/>
    <property type="evidence" value="ECO:0007669"/>
    <property type="project" value="TreeGrafter"/>
</dbReference>
<dbReference type="AlphaFoldDB" id="A0A938X3H5"/>
<dbReference type="Pfam" id="PF02698">
    <property type="entry name" value="DUF218"/>
    <property type="match status" value="1"/>
</dbReference>
<protein>
    <submittedName>
        <fullName evidence="3">YdcF family protein</fullName>
    </submittedName>
</protein>
<keyword evidence="1" id="KW-0812">Transmembrane</keyword>
<dbReference type="CDD" id="cd06259">
    <property type="entry name" value="YdcF-like"/>
    <property type="match status" value="1"/>
</dbReference>
<dbReference type="InterPro" id="IPR014729">
    <property type="entry name" value="Rossmann-like_a/b/a_fold"/>
</dbReference>
<feature type="transmembrane region" description="Helical" evidence="1">
    <location>
        <begin position="35"/>
        <end position="52"/>
    </location>
</feature>
<dbReference type="Proteomes" id="UP000713880">
    <property type="component" value="Unassembled WGS sequence"/>
</dbReference>
<sequence length="245" mass="27333">MLWQIGLAACGAACFLYYGVICACLHKWDSTFSRFWPAAGLLFLLLAALFRWTDLDGILAGLFLLAAAVFLFTEGKILSGMRKGRTGKCRYLIVLGAHVEKDQITDSLRRRLDTALEYLKTHPDTLAVLSGGQGKGEAVTEAAAMAGYLQQRGIREERLFQEDRSTTTEENLKFSRAFLADPEAAVGIVSNNFHLYRACALARRLGYQKVFPLPAGCHPVLFPNYMVRECFAVWKSWGRLILSKI</sequence>
<evidence type="ECO:0000259" key="2">
    <source>
        <dbReference type="Pfam" id="PF02698"/>
    </source>
</evidence>
<dbReference type="GO" id="GO:0000270">
    <property type="term" value="P:peptidoglycan metabolic process"/>
    <property type="evidence" value="ECO:0007669"/>
    <property type="project" value="TreeGrafter"/>
</dbReference>
<evidence type="ECO:0000256" key="1">
    <source>
        <dbReference type="SAM" id="Phobius"/>
    </source>
</evidence>
<comment type="caution">
    <text evidence="3">The sequence shown here is derived from an EMBL/GenBank/DDBJ whole genome shotgun (WGS) entry which is preliminary data.</text>
</comment>
<keyword evidence="4" id="KW-1185">Reference proteome</keyword>
<reference evidence="3" key="1">
    <citation type="submission" date="2020-08" db="EMBL/GenBank/DDBJ databases">
        <authorList>
            <person name="Cejkova D."/>
            <person name="Kubasova T."/>
            <person name="Jahodarova E."/>
            <person name="Rychlik I."/>
        </authorList>
    </citation>
    <scope>NUCLEOTIDE SEQUENCE</scope>
    <source>
        <strain evidence="3">An420c</strain>
    </source>
</reference>
<dbReference type="Gene3D" id="3.40.50.620">
    <property type="entry name" value="HUPs"/>
    <property type="match status" value="1"/>
</dbReference>
<proteinExistence type="predicted"/>
<dbReference type="PANTHER" id="PTHR30336:SF4">
    <property type="entry name" value="ENVELOPE BIOGENESIS FACTOR ELYC"/>
    <property type="match status" value="1"/>
</dbReference>
<feature type="transmembrane region" description="Helical" evidence="1">
    <location>
        <begin position="6"/>
        <end position="28"/>
    </location>
</feature>
<accession>A0A938X3H5</accession>
<dbReference type="InterPro" id="IPR003848">
    <property type="entry name" value="DUF218"/>
</dbReference>
<dbReference type="GO" id="GO:0005886">
    <property type="term" value="C:plasma membrane"/>
    <property type="evidence" value="ECO:0007669"/>
    <property type="project" value="TreeGrafter"/>
</dbReference>
<feature type="transmembrane region" description="Helical" evidence="1">
    <location>
        <begin position="58"/>
        <end position="78"/>
    </location>
</feature>
<evidence type="ECO:0000313" key="3">
    <source>
        <dbReference type="EMBL" id="MBM6827030.1"/>
    </source>
</evidence>
<reference evidence="3" key="2">
    <citation type="journal article" date="2021" name="Sci. Rep.">
        <title>The distribution of antibiotic resistance genes in chicken gut microbiota commensals.</title>
        <authorList>
            <person name="Juricova H."/>
            <person name="Matiasovicova J."/>
            <person name="Kubasova T."/>
            <person name="Cejkova D."/>
            <person name="Rychlik I."/>
        </authorList>
    </citation>
    <scope>NUCLEOTIDE SEQUENCE</scope>
    <source>
        <strain evidence="3">An420c</strain>
    </source>
</reference>